<dbReference type="InterPro" id="IPR034660">
    <property type="entry name" value="DinB/YfiT-like"/>
</dbReference>
<dbReference type="SUPFAM" id="SSF109854">
    <property type="entry name" value="DinB/YfiT-like putative metalloenzymes"/>
    <property type="match status" value="1"/>
</dbReference>
<gene>
    <name evidence="1" type="ORF">MKP09_22020</name>
</gene>
<sequence length="156" mass="17905">MRFKHHIAQHLLDVHRGGNWTDVNITDTIKDISWQQAIAKTSFSPNSIAMLLHHISYWNRVVAQRGRGIVSTINKENGMNVPPITNENEWLLLKKDNLHSAGELETVIEGYDEGNLFSPILTGHTSAYKNFQGQVEHVHYHLGQIVMIKKYLEIRK</sequence>
<dbReference type="EMBL" id="JAKWBL010000004">
    <property type="protein sequence ID" value="MCH5600403.1"/>
    <property type="molecule type" value="Genomic_DNA"/>
</dbReference>
<dbReference type="Proteomes" id="UP001202248">
    <property type="component" value="Unassembled WGS sequence"/>
</dbReference>
<comment type="caution">
    <text evidence="1">The sequence shown here is derived from an EMBL/GenBank/DDBJ whole genome shotgun (WGS) entry which is preliminary data.</text>
</comment>
<accession>A0ABS9SPT4</accession>
<name>A0ABS9SPT4_9BACT</name>
<proteinExistence type="predicted"/>
<keyword evidence="2" id="KW-1185">Reference proteome</keyword>
<dbReference type="RefSeq" id="WP_240832537.1">
    <property type="nucleotide sequence ID" value="NZ_JAKWBL010000004.1"/>
</dbReference>
<reference evidence="1 2" key="1">
    <citation type="submission" date="2022-02" db="EMBL/GenBank/DDBJ databases">
        <authorList>
            <person name="Min J."/>
        </authorList>
    </citation>
    <scope>NUCLEOTIDE SEQUENCE [LARGE SCALE GENOMIC DNA]</scope>
    <source>
        <strain evidence="1 2">GR10-1</strain>
    </source>
</reference>
<protein>
    <submittedName>
        <fullName evidence="1">DinB family protein</fullName>
    </submittedName>
</protein>
<organism evidence="1 2">
    <name type="scientific">Niabella ginsengisoli</name>
    <dbReference type="NCBI Taxonomy" id="522298"/>
    <lineage>
        <taxon>Bacteria</taxon>
        <taxon>Pseudomonadati</taxon>
        <taxon>Bacteroidota</taxon>
        <taxon>Chitinophagia</taxon>
        <taxon>Chitinophagales</taxon>
        <taxon>Chitinophagaceae</taxon>
        <taxon>Niabella</taxon>
    </lineage>
</organism>
<dbReference type="Gene3D" id="1.20.120.450">
    <property type="entry name" value="dinb family like domain"/>
    <property type="match status" value="1"/>
</dbReference>
<evidence type="ECO:0000313" key="2">
    <source>
        <dbReference type="Proteomes" id="UP001202248"/>
    </source>
</evidence>
<evidence type="ECO:0000313" key="1">
    <source>
        <dbReference type="EMBL" id="MCH5600403.1"/>
    </source>
</evidence>